<dbReference type="Gene3D" id="2.30.42.10">
    <property type="match status" value="1"/>
</dbReference>
<keyword evidence="1" id="KW-0472">Membrane</keyword>
<reference evidence="3 4" key="1">
    <citation type="journal article" date="2014" name="Genome Announc.">
        <title>Draft Genome Sequence of Fervidicella metallireducens Strain AeBT, an Iron-Reducing Thermoanaerobe from the Great Artesian Basin.</title>
        <authorList>
            <person name="Patel B.K."/>
        </authorList>
    </citation>
    <scope>NUCLEOTIDE SEQUENCE [LARGE SCALE GENOMIC DNA]</scope>
    <source>
        <strain evidence="3 4">AeB</strain>
    </source>
</reference>
<feature type="transmembrane region" description="Helical" evidence="1">
    <location>
        <begin position="85"/>
        <end position="105"/>
    </location>
</feature>
<dbReference type="AlphaFoldDB" id="A0A017RW29"/>
<dbReference type="Pfam" id="PF00595">
    <property type="entry name" value="PDZ"/>
    <property type="match status" value="1"/>
</dbReference>
<dbReference type="SMART" id="SM00228">
    <property type="entry name" value="PDZ"/>
    <property type="match status" value="1"/>
</dbReference>
<dbReference type="InterPro" id="IPR036034">
    <property type="entry name" value="PDZ_sf"/>
</dbReference>
<keyword evidence="1" id="KW-0812">Transmembrane</keyword>
<feature type="transmembrane region" description="Helical" evidence="1">
    <location>
        <begin position="57"/>
        <end position="79"/>
    </location>
</feature>
<feature type="transmembrane region" description="Helical" evidence="1">
    <location>
        <begin position="14"/>
        <end position="36"/>
    </location>
</feature>
<proteinExistence type="predicted"/>
<dbReference type="EMBL" id="AZQP01000012">
    <property type="protein sequence ID" value="EYE88892.1"/>
    <property type="molecule type" value="Genomic_DNA"/>
</dbReference>
<comment type="caution">
    <text evidence="3">The sequence shown here is derived from an EMBL/GenBank/DDBJ whole genome shotgun (WGS) entry which is preliminary data.</text>
</comment>
<evidence type="ECO:0000313" key="4">
    <source>
        <dbReference type="Proteomes" id="UP000019681"/>
    </source>
</evidence>
<keyword evidence="1" id="KW-1133">Transmembrane helix</keyword>
<feature type="transmembrane region" description="Helical" evidence="1">
    <location>
        <begin position="112"/>
        <end position="130"/>
    </location>
</feature>
<organism evidence="3 4">
    <name type="scientific">Fervidicella metallireducens AeB</name>
    <dbReference type="NCBI Taxonomy" id="1403537"/>
    <lineage>
        <taxon>Bacteria</taxon>
        <taxon>Bacillati</taxon>
        <taxon>Bacillota</taxon>
        <taxon>Clostridia</taxon>
        <taxon>Eubacteriales</taxon>
        <taxon>Clostridiaceae</taxon>
        <taxon>Fervidicella</taxon>
    </lineage>
</organism>
<dbReference type="STRING" id="1403537.Q428_05530"/>
<dbReference type="InterPro" id="IPR001478">
    <property type="entry name" value="PDZ"/>
</dbReference>
<name>A0A017RW29_9CLOT</name>
<evidence type="ECO:0000259" key="2">
    <source>
        <dbReference type="PROSITE" id="PS50106"/>
    </source>
</evidence>
<dbReference type="SUPFAM" id="SSF50156">
    <property type="entry name" value="PDZ domain-like"/>
    <property type="match status" value="1"/>
</dbReference>
<evidence type="ECO:0000256" key="1">
    <source>
        <dbReference type="SAM" id="Phobius"/>
    </source>
</evidence>
<evidence type="ECO:0000313" key="3">
    <source>
        <dbReference type="EMBL" id="EYE88892.1"/>
    </source>
</evidence>
<accession>A0A017RW29</accession>
<protein>
    <recommendedName>
        <fullName evidence="2">PDZ domain-containing protein</fullName>
    </recommendedName>
</protein>
<dbReference type="PROSITE" id="PS50106">
    <property type="entry name" value="PDZ"/>
    <property type="match status" value="1"/>
</dbReference>
<feature type="transmembrane region" description="Helical" evidence="1">
    <location>
        <begin position="150"/>
        <end position="170"/>
    </location>
</feature>
<dbReference type="Proteomes" id="UP000019681">
    <property type="component" value="Unassembled WGS sequence"/>
</dbReference>
<feature type="domain" description="PDZ" evidence="2">
    <location>
        <begin position="309"/>
        <end position="386"/>
    </location>
</feature>
<dbReference type="RefSeq" id="WP_035378883.1">
    <property type="nucleotide sequence ID" value="NZ_AZQP01000012.1"/>
</dbReference>
<gene>
    <name evidence="3" type="ORF">Q428_05530</name>
</gene>
<feature type="transmembrane region" description="Helical" evidence="1">
    <location>
        <begin position="190"/>
        <end position="211"/>
    </location>
</feature>
<keyword evidence="4" id="KW-1185">Reference proteome</keyword>
<feature type="transmembrane region" description="Helical" evidence="1">
    <location>
        <begin position="241"/>
        <end position="259"/>
    </location>
</feature>
<feature type="transmembrane region" description="Helical" evidence="1">
    <location>
        <begin position="271"/>
        <end position="287"/>
    </location>
</feature>
<sequence>MNILKLIFFAIRSYGASVTFLLMDPVMLIIPIVVFSRYKNIERAQNDIYGSHVRYSLGNLVSTSILSGILAGLFCAILTTTLGITFQSSNGIFFVILLSLILMLINSRYICLSYSGGILSVIILVISSLIERGLISEGSRFEHFFSEYVYFDVTSLMAVIAIFHIVEAILMWFDGHRGAIPVFMKHKGEVVGAFIMQRFWVIPVLLCVLYSGPSIPGETLPTPDWWPLIKPDGLEAIAKDAIFTTFTVLAILGYGDFAITMPVRKKVKRSALGLLQFSILLLIFAFLSEKYYVFKYIAAIFSPLGHETLILLERFREKKGNALFRYSDEGIIVLDTIPEKAAEKMGISSGDMILEINNTRVKSIEDIDEILSFSPSFVWIKVKDSSGNEKVLEYKDYENGVRALGFLTVPKNDFGIQVVEP</sequence>
<dbReference type="OrthoDB" id="198399at2"/>